<evidence type="ECO:0000256" key="8">
    <source>
        <dbReference type="ARBA" id="ARBA00022553"/>
    </source>
</evidence>
<proteinExistence type="inferred from homology"/>
<dbReference type="GO" id="GO:0005509">
    <property type="term" value="F:calcium ion binding"/>
    <property type="evidence" value="ECO:0007669"/>
    <property type="project" value="InterPro"/>
</dbReference>
<feature type="region of interest" description="Disordered" evidence="17">
    <location>
        <begin position="436"/>
        <end position="595"/>
    </location>
</feature>
<evidence type="ECO:0000256" key="4">
    <source>
        <dbReference type="ARBA" id="ARBA00004613"/>
    </source>
</evidence>
<keyword evidence="11" id="KW-0677">Repeat</keyword>
<sequence>MGRFSTSRWSSCLFLVVIWVHQIVGPPAVVKQPPSNQTVPEHPDNLEKPEDDLETRYNLEYNRYLKEVVDALESDPEFRRKLETAEEVDFRNGKVAAELEYVNHHVRTKLDELKRTELTRLRELMKMQEERKKSEEDPDHHGHLDHSNPHTFEVQDLQMLMNKVRKDLEEVDESRRKEFKEYEMQKEFEKEQKMKEMDEEHKKQYLKELEEEKKAAQHHDPVHHPGSQAQLEEVWEKSDHMSQKFDPKAFFYLHDLDGNGYWDEQEVNALFIKELDKIYAQQPNNHVDMREREEEMERMREHVFKETDTNRDRFISFTEFLEQTKRDEWRRDEGWESIDQKPQFTQKEYEEFEKQRQMEIQRLIEQGVLQPHPAGYQPQYQYVHPNQPHPAGYQPSPLQYVDPNQIHPNAVPQYHPAQGAGVPINQAQYGMPQYQAHPGAQQQYQAHPAAHQQGQAQAQYQSHPAAGQPQYQAHPPVQQQQYQGHPAQQQYQPHPAAGQPPYQAHPAAQQQYQAHPAAQQQYQAHPAAQQQFHPNQVPQYQQPPVGQQPPQQQQQYQPPQNQGPPHPPASQTNQIPPAANQAPPKGQQAPPQGQQ</sequence>
<dbReference type="Pfam" id="PF25434">
    <property type="entry name" value="NUCB1_N"/>
    <property type="match status" value="1"/>
</dbReference>
<comment type="subcellular location">
    <subcellularLocation>
        <location evidence="2">Cytoplasm</location>
    </subcellularLocation>
    <subcellularLocation>
        <location evidence="3">Golgi apparatus</location>
    </subcellularLocation>
    <subcellularLocation>
        <location evidence="1">Membrane</location>
        <topology evidence="1">Peripheral membrane protein</topology>
    </subcellularLocation>
    <subcellularLocation>
        <location evidence="4">Secreted</location>
    </subcellularLocation>
</comment>
<evidence type="ECO:0000256" key="18">
    <source>
        <dbReference type="SAM" id="SignalP"/>
    </source>
</evidence>
<gene>
    <name evidence="20" type="primary">NUCB1_3</name>
    <name evidence="20" type="ORF">g.73970</name>
</gene>
<dbReference type="EMBL" id="GDHC01004158">
    <property type="protein sequence ID" value="JAQ14471.1"/>
    <property type="molecule type" value="Transcribed_RNA"/>
</dbReference>
<evidence type="ECO:0000256" key="16">
    <source>
        <dbReference type="SAM" id="Coils"/>
    </source>
</evidence>
<keyword evidence="10 18" id="KW-0732">Signal</keyword>
<feature type="chain" id="PRO_5007527652" evidence="18">
    <location>
        <begin position="26"/>
        <end position="595"/>
    </location>
</feature>
<keyword evidence="9" id="KW-0344">Guanine-nucleotide releasing factor</keyword>
<keyword evidence="7" id="KW-0964">Secreted</keyword>
<feature type="compositionally biased region" description="Low complexity" evidence="17">
    <location>
        <begin position="468"/>
        <end position="560"/>
    </location>
</feature>
<evidence type="ECO:0000256" key="13">
    <source>
        <dbReference type="ARBA" id="ARBA00023034"/>
    </source>
</evidence>
<feature type="compositionally biased region" description="Basic and acidic residues" evidence="17">
    <location>
        <begin position="128"/>
        <end position="148"/>
    </location>
</feature>
<feature type="compositionally biased region" description="Low complexity" evidence="17">
    <location>
        <begin position="573"/>
        <end position="595"/>
    </location>
</feature>
<evidence type="ECO:0000256" key="11">
    <source>
        <dbReference type="ARBA" id="ARBA00022737"/>
    </source>
</evidence>
<feature type="region of interest" description="Disordered" evidence="17">
    <location>
        <begin position="128"/>
        <end position="151"/>
    </location>
</feature>
<keyword evidence="15" id="KW-0472">Membrane</keyword>
<keyword evidence="6" id="KW-0963">Cytoplasm</keyword>
<feature type="signal peptide" evidence="18">
    <location>
        <begin position="1"/>
        <end position="25"/>
    </location>
</feature>
<keyword evidence="8" id="KW-0597">Phosphoprotein</keyword>
<evidence type="ECO:0000256" key="9">
    <source>
        <dbReference type="ARBA" id="ARBA00022658"/>
    </source>
</evidence>
<dbReference type="PROSITE" id="PS50222">
    <property type="entry name" value="EF_HAND_2"/>
    <property type="match status" value="1"/>
</dbReference>
<comment type="similarity">
    <text evidence="5">Belongs to the nucleobindin family.</text>
</comment>
<dbReference type="AlphaFoldDB" id="A0A146M3W9"/>
<dbReference type="InterPro" id="IPR057576">
    <property type="entry name" value="NUCB1_N"/>
</dbReference>
<evidence type="ECO:0000256" key="2">
    <source>
        <dbReference type="ARBA" id="ARBA00004496"/>
    </source>
</evidence>
<dbReference type="GO" id="GO:0005794">
    <property type="term" value="C:Golgi apparatus"/>
    <property type="evidence" value="ECO:0007669"/>
    <property type="project" value="UniProtKB-SubCell"/>
</dbReference>
<keyword evidence="12" id="KW-0106">Calcium</keyword>
<accession>A0A146M3W9</accession>
<dbReference type="InterPro" id="IPR018247">
    <property type="entry name" value="EF_Hand_1_Ca_BS"/>
</dbReference>
<evidence type="ECO:0000256" key="3">
    <source>
        <dbReference type="ARBA" id="ARBA00004555"/>
    </source>
</evidence>
<feature type="region of interest" description="Disordered" evidence="17">
    <location>
        <begin position="375"/>
        <end position="423"/>
    </location>
</feature>
<dbReference type="InterPro" id="IPR002048">
    <property type="entry name" value="EF_hand_dom"/>
</dbReference>
<evidence type="ECO:0000256" key="14">
    <source>
        <dbReference type="ARBA" id="ARBA00023125"/>
    </source>
</evidence>
<evidence type="ECO:0000313" key="20">
    <source>
        <dbReference type="EMBL" id="JAQ14471.1"/>
    </source>
</evidence>
<dbReference type="InterPro" id="IPR011992">
    <property type="entry name" value="EF-hand-dom_pair"/>
</dbReference>
<keyword evidence="16" id="KW-0175">Coiled coil</keyword>
<dbReference type="PANTHER" id="PTHR19237:SF20">
    <property type="entry name" value="NUCLEOBINDIN 1"/>
    <property type="match status" value="1"/>
</dbReference>
<dbReference type="SUPFAM" id="SSF47473">
    <property type="entry name" value="EF-hand"/>
    <property type="match status" value="1"/>
</dbReference>
<dbReference type="InterPro" id="IPR040250">
    <property type="entry name" value="Nucleobindin"/>
</dbReference>
<evidence type="ECO:0000256" key="1">
    <source>
        <dbReference type="ARBA" id="ARBA00004170"/>
    </source>
</evidence>
<evidence type="ECO:0000256" key="6">
    <source>
        <dbReference type="ARBA" id="ARBA00022490"/>
    </source>
</evidence>
<evidence type="ECO:0000256" key="17">
    <source>
        <dbReference type="SAM" id="MobiDB-lite"/>
    </source>
</evidence>
<evidence type="ECO:0000256" key="12">
    <source>
        <dbReference type="ARBA" id="ARBA00022837"/>
    </source>
</evidence>
<evidence type="ECO:0000259" key="19">
    <source>
        <dbReference type="PROSITE" id="PS50222"/>
    </source>
</evidence>
<evidence type="ECO:0000256" key="7">
    <source>
        <dbReference type="ARBA" id="ARBA00022525"/>
    </source>
</evidence>
<feature type="compositionally biased region" description="Low complexity" evidence="17">
    <location>
        <begin position="436"/>
        <end position="461"/>
    </location>
</feature>
<dbReference type="GO" id="GO:0016020">
    <property type="term" value="C:membrane"/>
    <property type="evidence" value="ECO:0007669"/>
    <property type="project" value="UniProtKB-SubCell"/>
</dbReference>
<evidence type="ECO:0000256" key="5">
    <source>
        <dbReference type="ARBA" id="ARBA00008063"/>
    </source>
</evidence>
<dbReference type="GO" id="GO:0005793">
    <property type="term" value="C:endoplasmic reticulum-Golgi intermediate compartment"/>
    <property type="evidence" value="ECO:0007669"/>
    <property type="project" value="TreeGrafter"/>
</dbReference>
<organism evidence="20">
    <name type="scientific">Lygus hesperus</name>
    <name type="common">Western plant bug</name>
    <dbReference type="NCBI Taxonomy" id="30085"/>
    <lineage>
        <taxon>Eukaryota</taxon>
        <taxon>Metazoa</taxon>
        <taxon>Ecdysozoa</taxon>
        <taxon>Arthropoda</taxon>
        <taxon>Hexapoda</taxon>
        <taxon>Insecta</taxon>
        <taxon>Pterygota</taxon>
        <taxon>Neoptera</taxon>
        <taxon>Paraneoptera</taxon>
        <taxon>Hemiptera</taxon>
        <taxon>Heteroptera</taxon>
        <taxon>Panheteroptera</taxon>
        <taxon>Cimicomorpha</taxon>
        <taxon>Miridae</taxon>
        <taxon>Mirini</taxon>
        <taxon>Lygus</taxon>
    </lineage>
</organism>
<protein>
    <submittedName>
        <fullName evidence="20">Nucleobindin-1</fullName>
    </submittedName>
</protein>
<evidence type="ECO:0000256" key="15">
    <source>
        <dbReference type="ARBA" id="ARBA00023136"/>
    </source>
</evidence>
<dbReference type="GO" id="GO:0070062">
    <property type="term" value="C:extracellular exosome"/>
    <property type="evidence" value="ECO:0007669"/>
    <property type="project" value="TreeGrafter"/>
</dbReference>
<dbReference type="GO" id="GO:0005085">
    <property type="term" value="F:guanyl-nucleotide exchange factor activity"/>
    <property type="evidence" value="ECO:0007669"/>
    <property type="project" value="UniProtKB-KW"/>
</dbReference>
<feature type="domain" description="EF-hand" evidence="19">
    <location>
        <begin position="295"/>
        <end position="330"/>
    </location>
</feature>
<feature type="non-terminal residue" evidence="20">
    <location>
        <position position="595"/>
    </location>
</feature>
<feature type="region of interest" description="Disordered" evidence="17">
    <location>
        <begin position="31"/>
        <end position="50"/>
    </location>
</feature>
<evidence type="ECO:0000256" key="10">
    <source>
        <dbReference type="ARBA" id="ARBA00022729"/>
    </source>
</evidence>
<dbReference type="Gene3D" id="1.10.238.10">
    <property type="entry name" value="EF-hand"/>
    <property type="match status" value="1"/>
</dbReference>
<dbReference type="PROSITE" id="PS00018">
    <property type="entry name" value="EF_HAND_1"/>
    <property type="match status" value="1"/>
</dbReference>
<feature type="coiled-coil region" evidence="16">
    <location>
        <begin position="154"/>
        <end position="215"/>
    </location>
</feature>
<name>A0A146M3W9_LYGHE</name>
<dbReference type="PANTHER" id="PTHR19237">
    <property type="entry name" value="NUCLEOBINDIN"/>
    <property type="match status" value="1"/>
</dbReference>
<keyword evidence="13" id="KW-0333">Golgi apparatus</keyword>
<keyword evidence="14" id="KW-0238">DNA-binding</keyword>
<dbReference type="GO" id="GO:0003677">
    <property type="term" value="F:DNA binding"/>
    <property type="evidence" value="ECO:0007669"/>
    <property type="project" value="UniProtKB-KW"/>
</dbReference>
<reference evidence="20" key="1">
    <citation type="journal article" date="2016" name="Gigascience">
        <title>De novo construction of an expanded transcriptome assembly for the western tarnished plant bug, Lygus hesperus.</title>
        <authorList>
            <person name="Tassone E.E."/>
            <person name="Geib S.M."/>
            <person name="Hall B."/>
            <person name="Fabrick J.A."/>
            <person name="Brent C.S."/>
            <person name="Hull J.J."/>
        </authorList>
    </citation>
    <scope>NUCLEOTIDE SEQUENCE</scope>
</reference>